<sequence>MTRRIDRQPETAADTRFFDLRESGYTGWIDQDGYAVAGPPAWPTSTADTADTAEAAEAADGDGDGDEW</sequence>
<evidence type="ECO:0000313" key="2">
    <source>
        <dbReference type="Proteomes" id="UP001058271"/>
    </source>
</evidence>
<protein>
    <submittedName>
        <fullName evidence="1">Uncharacterized protein</fullName>
    </submittedName>
</protein>
<gene>
    <name evidence="1" type="ORF">Drose_06940</name>
</gene>
<dbReference type="Proteomes" id="UP001058271">
    <property type="component" value="Chromosome"/>
</dbReference>
<keyword evidence="2" id="KW-1185">Reference proteome</keyword>
<name>A0ABY5Z7G0_9ACTN</name>
<accession>A0ABY5Z7G0</accession>
<dbReference type="RefSeq" id="WP_260727369.1">
    <property type="nucleotide sequence ID" value="NZ_BAAABS010000033.1"/>
</dbReference>
<evidence type="ECO:0000313" key="1">
    <source>
        <dbReference type="EMBL" id="UWZ38000.1"/>
    </source>
</evidence>
<proteinExistence type="predicted"/>
<reference evidence="1" key="1">
    <citation type="submission" date="2021-04" db="EMBL/GenBank/DDBJ databases">
        <title>Biosynthetic gene clusters of Dactylosporangioum roseum.</title>
        <authorList>
            <person name="Hartkoorn R.C."/>
            <person name="Beaudoing E."/>
            <person name="Hot D."/>
            <person name="Moureu S."/>
        </authorList>
    </citation>
    <scope>NUCLEOTIDE SEQUENCE</scope>
    <source>
        <strain evidence="1">NRRL B-16295</strain>
    </source>
</reference>
<dbReference type="EMBL" id="CP073721">
    <property type="protein sequence ID" value="UWZ38000.1"/>
    <property type="molecule type" value="Genomic_DNA"/>
</dbReference>
<organism evidence="1 2">
    <name type="scientific">Dactylosporangium roseum</name>
    <dbReference type="NCBI Taxonomy" id="47989"/>
    <lineage>
        <taxon>Bacteria</taxon>
        <taxon>Bacillati</taxon>
        <taxon>Actinomycetota</taxon>
        <taxon>Actinomycetes</taxon>
        <taxon>Micromonosporales</taxon>
        <taxon>Micromonosporaceae</taxon>
        <taxon>Dactylosporangium</taxon>
    </lineage>
</organism>